<feature type="transmembrane region" description="Helical" evidence="1">
    <location>
        <begin position="43"/>
        <end position="63"/>
    </location>
</feature>
<accession>A0ABS0M9P0</accession>
<sequence length="104" mass="11403">MMVSEEKLLSSGFSRTEIQKIKSNVDSYGGTLSEAIHDLANRFIIAICVVACCLAVFILLALFGPADYIFGGSIGLLCGIAVAVFIQPPLLAYKSWRYKRINRN</sequence>
<keyword evidence="1" id="KW-1133">Transmembrane helix</keyword>
<reference evidence="2 3" key="1">
    <citation type="submission" date="2020-11" db="EMBL/GenBank/DDBJ databases">
        <title>Enhanced detection system for hospital associated transmission using whole genome sequencing surveillance.</title>
        <authorList>
            <person name="Harrison L.H."/>
            <person name="Van Tyne D."/>
            <person name="Marsh J.W."/>
            <person name="Griffith M.P."/>
            <person name="Snyder D.J."/>
            <person name="Cooper V.S."/>
            <person name="Mustapha M."/>
        </authorList>
    </citation>
    <scope>NUCLEOTIDE SEQUENCE [LARGE SCALE GENOMIC DNA]</scope>
    <source>
        <strain evidence="2 3">SER00230</strain>
    </source>
</reference>
<feature type="transmembrane region" description="Helical" evidence="1">
    <location>
        <begin position="69"/>
        <end position="93"/>
    </location>
</feature>
<keyword evidence="1" id="KW-0472">Membrane</keyword>
<dbReference type="RefSeq" id="WP_126530161.1">
    <property type="nucleotide sequence ID" value="NZ_JADULK010000001.1"/>
</dbReference>
<dbReference type="Proteomes" id="UP000624159">
    <property type="component" value="Unassembled WGS sequence"/>
</dbReference>
<dbReference type="EMBL" id="JADULK010000001">
    <property type="protein sequence ID" value="MBH1928308.1"/>
    <property type="molecule type" value="Genomic_DNA"/>
</dbReference>
<protein>
    <submittedName>
        <fullName evidence="2">Uncharacterized protein</fullName>
    </submittedName>
</protein>
<gene>
    <name evidence="2" type="ORF">I5U13_01335</name>
</gene>
<keyword evidence="3" id="KW-1185">Reference proteome</keyword>
<evidence type="ECO:0000313" key="2">
    <source>
        <dbReference type="EMBL" id="MBH1928308.1"/>
    </source>
</evidence>
<evidence type="ECO:0000313" key="3">
    <source>
        <dbReference type="Proteomes" id="UP000624159"/>
    </source>
</evidence>
<evidence type="ECO:0000256" key="1">
    <source>
        <dbReference type="SAM" id="Phobius"/>
    </source>
</evidence>
<proteinExistence type="predicted"/>
<name>A0ABS0M9P0_SERRU</name>
<keyword evidence="1" id="KW-0812">Transmembrane</keyword>
<comment type="caution">
    <text evidence="2">The sequence shown here is derived from an EMBL/GenBank/DDBJ whole genome shotgun (WGS) entry which is preliminary data.</text>
</comment>
<organism evidence="2 3">
    <name type="scientific">Serratia rubidaea</name>
    <name type="common">Serratia marinorubra</name>
    <dbReference type="NCBI Taxonomy" id="61652"/>
    <lineage>
        <taxon>Bacteria</taxon>
        <taxon>Pseudomonadati</taxon>
        <taxon>Pseudomonadota</taxon>
        <taxon>Gammaproteobacteria</taxon>
        <taxon>Enterobacterales</taxon>
        <taxon>Yersiniaceae</taxon>
        <taxon>Serratia</taxon>
    </lineage>
</organism>